<proteinExistence type="predicted"/>
<organism evidence="2 3">
    <name type="scientific">Ceraceosorus bombacis</name>
    <dbReference type="NCBI Taxonomy" id="401625"/>
    <lineage>
        <taxon>Eukaryota</taxon>
        <taxon>Fungi</taxon>
        <taxon>Dikarya</taxon>
        <taxon>Basidiomycota</taxon>
        <taxon>Ustilaginomycotina</taxon>
        <taxon>Exobasidiomycetes</taxon>
        <taxon>Ceraceosorales</taxon>
        <taxon>Ceraceosoraceae</taxon>
        <taxon>Ceraceosorus</taxon>
    </lineage>
</organism>
<evidence type="ECO:0000313" key="3">
    <source>
        <dbReference type="Proteomes" id="UP000054845"/>
    </source>
</evidence>
<dbReference type="Proteomes" id="UP000054845">
    <property type="component" value="Unassembled WGS sequence"/>
</dbReference>
<accession>A0A0P1BKH9</accession>
<sequence>MSREGDASHSQSFTDLSTPCRTNFGIAGRSQGSMSDVHLDNRWSLTLIERRKRCCCPESRLFLAALS</sequence>
<protein>
    <submittedName>
        <fullName evidence="2">Uncharacterized protein</fullName>
    </submittedName>
</protein>
<name>A0A0P1BKH9_9BASI</name>
<evidence type="ECO:0000313" key="2">
    <source>
        <dbReference type="EMBL" id="CEH16750.1"/>
    </source>
</evidence>
<feature type="region of interest" description="Disordered" evidence="1">
    <location>
        <begin position="1"/>
        <end position="20"/>
    </location>
</feature>
<keyword evidence="3" id="KW-1185">Reference proteome</keyword>
<dbReference type="EMBL" id="CCYA01000391">
    <property type="protein sequence ID" value="CEH16750.1"/>
    <property type="molecule type" value="Genomic_DNA"/>
</dbReference>
<evidence type="ECO:0000256" key="1">
    <source>
        <dbReference type="SAM" id="MobiDB-lite"/>
    </source>
</evidence>
<feature type="compositionally biased region" description="Polar residues" evidence="1">
    <location>
        <begin position="8"/>
        <end position="20"/>
    </location>
</feature>
<dbReference type="AlphaFoldDB" id="A0A0P1BKH9"/>
<reference evidence="2 3" key="1">
    <citation type="submission" date="2014-09" db="EMBL/GenBank/DDBJ databases">
        <authorList>
            <person name="Magalhaes I.L.F."/>
            <person name="Oliveira U."/>
            <person name="Santos F.R."/>
            <person name="Vidigal T.H.D.A."/>
            <person name="Brescovit A.D."/>
            <person name="Santos A.J."/>
        </authorList>
    </citation>
    <scope>NUCLEOTIDE SEQUENCE [LARGE SCALE GENOMIC DNA]</scope>
</reference>